<evidence type="ECO:0000256" key="5">
    <source>
        <dbReference type="ARBA" id="ARBA00022787"/>
    </source>
</evidence>
<evidence type="ECO:0000256" key="3">
    <source>
        <dbReference type="ARBA" id="ARBA00022448"/>
    </source>
</evidence>
<evidence type="ECO:0000256" key="10">
    <source>
        <dbReference type="ARBA" id="ARBA00042705"/>
    </source>
</evidence>
<accession>A0A401GCZ8</accession>
<organism evidence="17 18">
    <name type="scientific">Sparassis crispa</name>
    <dbReference type="NCBI Taxonomy" id="139825"/>
    <lineage>
        <taxon>Eukaryota</taxon>
        <taxon>Fungi</taxon>
        <taxon>Dikarya</taxon>
        <taxon>Basidiomycota</taxon>
        <taxon>Agaricomycotina</taxon>
        <taxon>Agaricomycetes</taxon>
        <taxon>Polyporales</taxon>
        <taxon>Sparassidaceae</taxon>
        <taxon>Sparassis</taxon>
    </lineage>
</organism>
<feature type="domain" description="SET" evidence="16">
    <location>
        <begin position="171"/>
        <end position="481"/>
    </location>
</feature>
<reference evidence="17 18" key="1">
    <citation type="journal article" date="2018" name="Sci. Rep.">
        <title>Genome sequence of the cauliflower mushroom Sparassis crispa (Hanabiratake) and its association with beneficial usage.</title>
        <authorList>
            <person name="Kiyama R."/>
            <person name="Furutani Y."/>
            <person name="Kawaguchi K."/>
            <person name="Nakanishi T."/>
        </authorList>
    </citation>
    <scope>NUCLEOTIDE SEQUENCE [LARGE SCALE GENOMIC DNA]</scope>
</reference>
<evidence type="ECO:0000256" key="14">
    <source>
        <dbReference type="SAM" id="MobiDB-lite"/>
    </source>
</evidence>
<feature type="compositionally biased region" description="Basic and acidic residues" evidence="14">
    <location>
        <begin position="405"/>
        <end position="423"/>
    </location>
</feature>
<dbReference type="InterPro" id="IPR023392">
    <property type="entry name" value="Tom20_dom_sf"/>
</dbReference>
<comment type="subcellular location">
    <subcellularLocation>
        <location evidence="1">Mitochondrion outer membrane</location>
        <topology evidence="1">Single-pass membrane protein</topology>
    </subcellularLocation>
</comment>
<evidence type="ECO:0000256" key="2">
    <source>
        <dbReference type="ARBA" id="ARBA00005792"/>
    </source>
</evidence>
<evidence type="ECO:0000256" key="15">
    <source>
        <dbReference type="SAM" id="Phobius"/>
    </source>
</evidence>
<dbReference type="InterPro" id="IPR002056">
    <property type="entry name" value="MAS20"/>
</dbReference>
<dbReference type="OrthoDB" id="2154253at2759"/>
<dbReference type="AlphaFoldDB" id="A0A401GCZ8"/>
<gene>
    <name evidence="17" type="ORF">SCP_0212390</name>
</gene>
<evidence type="ECO:0000313" key="18">
    <source>
        <dbReference type="Proteomes" id="UP000287166"/>
    </source>
</evidence>
<evidence type="ECO:0000256" key="6">
    <source>
        <dbReference type="ARBA" id="ARBA00022927"/>
    </source>
</evidence>
<dbReference type="GO" id="GO:0030150">
    <property type="term" value="P:protein import into mitochondrial matrix"/>
    <property type="evidence" value="ECO:0007669"/>
    <property type="project" value="TreeGrafter"/>
</dbReference>
<evidence type="ECO:0000256" key="8">
    <source>
        <dbReference type="ARBA" id="ARBA00023128"/>
    </source>
</evidence>
<dbReference type="GO" id="GO:0005742">
    <property type="term" value="C:mitochondrial outer membrane translocase complex"/>
    <property type="evidence" value="ECO:0007669"/>
    <property type="project" value="InterPro"/>
</dbReference>
<evidence type="ECO:0000256" key="12">
    <source>
        <dbReference type="ARBA" id="ARBA00073975"/>
    </source>
</evidence>
<dbReference type="PANTHER" id="PTHR12430">
    <property type="entry name" value="MITOCHONDRIAL IMPORT RECEPTOR SUBUNIT TOM20"/>
    <property type="match status" value="1"/>
</dbReference>
<dbReference type="GO" id="GO:0016031">
    <property type="term" value="P:tRNA import into mitochondrion"/>
    <property type="evidence" value="ECO:0007669"/>
    <property type="project" value="TreeGrafter"/>
</dbReference>
<dbReference type="SUPFAM" id="SSF82199">
    <property type="entry name" value="SET domain"/>
    <property type="match status" value="1"/>
</dbReference>
<dbReference type="FunFam" id="1.20.960.10:FF:000002">
    <property type="entry name" value="Mitochondrial import receptor subunit TOM20"/>
    <property type="match status" value="1"/>
</dbReference>
<dbReference type="InParanoid" id="A0A401GCZ8"/>
<dbReference type="EMBL" id="BFAD01000002">
    <property type="protein sequence ID" value="GBE80037.1"/>
    <property type="molecule type" value="Genomic_DNA"/>
</dbReference>
<dbReference type="GO" id="GO:0006605">
    <property type="term" value="P:protein targeting"/>
    <property type="evidence" value="ECO:0007669"/>
    <property type="project" value="InterPro"/>
</dbReference>
<dbReference type="PANTHER" id="PTHR12430:SF0">
    <property type="entry name" value="TRANSLOCASE OF OUTER MITOCHONDRIAL MEMBRANE 20"/>
    <property type="match status" value="1"/>
</dbReference>
<keyword evidence="4 15" id="KW-0812">Transmembrane</keyword>
<sequence length="568" mass="63428">MANRTSTIFTVASATVLAGLVAYVVYFDYRRRNDTEFRKKLRKDKKRVTKQHAEAEEAAKVAVKVSPEDLKAALAKVRDEEVPTSPEDKEQYFMTQVGLGEQLCAQGPNFYLPAALSFYRALRVYPSPVELIVIYQKTVPEPIFNVVMELMNMDVKARVEGYYNVFPRKSMNVSVRPAPSDSLRKILVVEKDFKAGEVIYKEEPTVAVLDADLQKKGTHCSHCLRDIQKGMAICPTDRLDSVYCSKDCQVRSKVQSQNLLFGLDSVLPPELDNGTGRLTEQERDRAQTQFAAYIKNSTRAAPLLVARFIARQVAIETAKMMPKKEGPLADEFVNADKTDAEYSLYDHVERLRFLDGKVSDEETKLLKDVLAAALPGLEQSLTSERHAMYIGKMTYNAIGVCFAGGRDDKPTPKERPEDQERTRTPYGTTRQIGSGLYPVSSYIAHSCAPSARPSFSSGTSELHLIATRNLEKGEEVTMAYVDVTQHPNETLAEARRRRRIELARGWRFKCECTRCVEELAAARNAAGEAGSESESDVGVQKDESKVEDVVQRVERGAKLTMPAAGPID</sequence>
<evidence type="ECO:0000256" key="7">
    <source>
        <dbReference type="ARBA" id="ARBA00022989"/>
    </source>
</evidence>
<dbReference type="CDD" id="cd20071">
    <property type="entry name" value="SET_SMYD"/>
    <property type="match status" value="1"/>
</dbReference>
<dbReference type="Gene3D" id="2.170.270.10">
    <property type="entry name" value="SET domain"/>
    <property type="match status" value="1"/>
</dbReference>
<dbReference type="PROSITE" id="PS50280">
    <property type="entry name" value="SET"/>
    <property type="match status" value="1"/>
</dbReference>
<keyword evidence="18" id="KW-1185">Reference proteome</keyword>
<protein>
    <recommendedName>
        <fullName evidence="11">Mitochondrial import receptor subunit TOM20</fullName>
    </recommendedName>
    <alternativeName>
        <fullName evidence="10">Mitochondrial 20 kDa outer membrane protein</fullName>
    </alternativeName>
    <alternativeName>
        <fullName evidence="12">Mitochondrial import receptor subunit tom20</fullName>
    </alternativeName>
    <alternativeName>
        <fullName evidence="13">Translocase of outer membrane 20 kDa subunit</fullName>
    </alternativeName>
</protein>
<evidence type="ECO:0000256" key="9">
    <source>
        <dbReference type="ARBA" id="ARBA00023136"/>
    </source>
</evidence>
<keyword evidence="7 15" id="KW-1133">Transmembrane helix</keyword>
<proteinExistence type="inferred from homology"/>
<feature type="compositionally biased region" description="Basic and acidic residues" evidence="14">
    <location>
        <begin position="539"/>
        <end position="548"/>
    </location>
</feature>
<dbReference type="InterPro" id="IPR001214">
    <property type="entry name" value="SET_dom"/>
</dbReference>
<keyword evidence="5" id="KW-1000">Mitochondrion outer membrane</keyword>
<dbReference type="RefSeq" id="XP_027610950.1">
    <property type="nucleotide sequence ID" value="XM_027755149.1"/>
</dbReference>
<dbReference type="GO" id="GO:0008320">
    <property type="term" value="F:protein transmembrane transporter activity"/>
    <property type="evidence" value="ECO:0007669"/>
    <property type="project" value="TreeGrafter"/>
</dbReference>
<name>A0A401GCZ8_9APHY</name>
<evidence type="ECO:0000259" key="16">
    <source>
        <dbReference type="PROSITE" id="PS50280"/>
    </source>
</evidence>
<feature type="transmembrane region" description="Helical" evidence="15">
    <location>
        <begin position="6"/>
        <end position="29"/>
    </location>
</feature>
<comment type="similarity">
    <text evidence="2">Belongs to the Tom20 family.</text>
</comment>
<dbReference type="Gene3D" id="1.20.960.10">
    <property type="entry name" value="Mitochondrial outer membrane translocase complex, subunit Tom20 domain"/>
    <property type="match status" value="1"/>
</dbReference>
<evidence type="ECO:0000256" key="13">
    <source>
        <dbReference type="ARBA" id="ARBA00080405"/>
    </source>
</evidence>
<dbReference type="Proteomes" id="UP000287166">
    <property type="component" value="Unassembled WGS sequence"/>
</dbReference>
<feature type="region of interest" description="Disordered" evidence="14">
    <location>
        <begin position="524"/>
        <end position="548"/>
    </location>
</feature>
<dbReference type="GeneID" id="38776954"/>
<feature type="region of interest" description="Disordered" evidence="14">
    <location>
        <begin position="405"/>
        <end position="430"/>
    </location>
</feature>
<dbReference type="PRINTS" id="PR00351">
    <property type="entry name" value="OM20RECEPTOR"/>
</dbReference>
<evidence type="ECO:0000256" key="4">
    <source>
        <dbReference type="ARBA" id="ARBA00022692"/>
    </source>
</evidence>
<keyword evidence="3" id="KW-0813">Transport</keyword>
<dbReference type="Pfam" id="PF02064">
    <property type="entry name" value="MAS20"/>
    <property type="match status" value="1"/>
</dbReference>
<dbReference type="STRING" id="139825.A0A401GCZ8"/>
<dbReference type="GO" id="GO:0030943">
    <property type="term" value="F:mitochondrion targeting sequence binding"/>
    <property type="evidence" value="ECO:0007669"/>
    <property type="project" value="TreeGrafter"/>
</dbReference>
<keyword evidence="6" id="KW-0653">Protein transport</keyword>
<dbReference type="GO" id="GO:0006886">
    <property type="term" value="P:intracellular protein transport"/>
    <property type="evidence" value="ECO:0007669"/>
    <property type="project" value="InterPro"/>
</dbReference>
<evidence type="ECO:0000313" key="17">
    <source>
        <dbReference type="EMBL" id="GBE80037.1"/>
    </source>
</evidence>
<dbReference type="Gene3D" id="6.10.140.2220">
    <property type="match status" value="1"/>
</dbReference>
<keyword evidence="8" id="KW-0496">Mitochondrion</keyword>
<dbReference type="SUPFAM" id="SSF47157">
    <property type="entry name" value="Mitochondrial import receptor subunit Tom20"/>
    <property type="match status" value="1"/>
</dbReference>
<feature type="compositionally biased region" description="Low complexity" evidence="14">
    <location>
        <begin position="524"/>
        <end position="538"/>
    </location>
</feature>
<dbReference type="Gene3D" id="1.10.220.160">
    <property type="match status" value="1"/>
</dbReference>
<dbReference type="InterPro" id="IPR046341">
    <property type="entry name" value="SET_dom_sf"/>
</dbReference>
<comment type="caution">
    <text evidence="17">The sequence shown here is derived from an EMBL/GenBank/DDBJ whole genome shotgun (WGS) entry which is preliminary data.</text>
</comment>
<dbReference type="Pfam" id="PF00856">
    <property type="entry name" value="SET"/>
    <property type="match status" value="1"/>
</dbReference>
<evidence type="ECO:0000256" key="11">
    <source>
        <dbReference type="ARBA" id="ARBA00068548"/>
    </source>
</evidence>
<evidence type="ECO:0000256" key="1">
    <source>
        <dbReference type="ARBA" id="ARBA00004572"/>
    </source>
</evidence>
<keyword evidence="9 15" id="KW-0472">Membrane</keyword>